<evidence type="ECO:0000313" key="3">
    <source>
        <dbReference type="EMBL" id="CAF4062962.1"/>
    </source>
</evidence>
<dbReference type="EMBL" id="CAJNOV010004713">
    <property type="protein sequence ID" value="CAF1184389.1"/>
    <property type="molecule type" value="Genomic_DNA"/>
</dbReference>
<feature type="compositionally biased region" description="Basic and acidic residues" evidence="1">
    <location>
        <begin position="7"/>
        <end position="19"/>
    </location>
</feature>
<dbReference type="AlphaFoldDB" id="A0A814V5B5"/>
<organism evidence="2 4">
    <name type="scientific">Rotaria magnacalcarata</name>
    <dbReference type="NCBI Taxonomy" id="392030"/>
    <lineage>
        <taxon>Eukaryota</taxon>
        <taxon>Metazoa</taxon>
        <taxon>Spiralia</taxon>
        <taxon>Gnathifera</taxon>
        <taxon>Rotifera</taxon>
        <taxon>Eurotatoria</taxon>
        <taxon>Bdelloidea</taxon>
        <taxon>Philodinida</taxon>
        <taxon>Philodinidae</taxon>
        <taxon>Rotaria</taxon>
    </lineage>
</organism>
<proteinExistence type="predicted"/>
<evidence type="ECO:0000313" key="2">
    <source>
        <dbReference type="EMBL" id="CAF1184389.1"/>
    </source>
</evidence>
<sequence>MSFFKNLIDKIEGDKGDHHSHGHRPQQGSNNFDEDYQGEYRGEGPFQVPPRENPYPRQGFSEPHKSEDSYGRPDYNEREGFSREFDNEQPPQYGDYQQQESINREWNNKDNRSQSPRRFEENKREHHNREEYGYDREDRNPERHGDDDKYDREPRPDYDVKTGEKRWPFSIKKRPSKRAEGFRRNKAPFQTVGRFSWEDRNPERYGDDDKYDRNYNEEYRGEPSDSREEQKYNREYNQEHRREENIWRD</sequence>
<comment type="caution">
    <text evidence="2">The sequence shown here is derived from an EMBL/GenBank/DDBJ whole genome shotgun (WGS) entry which is preliminary data.</text>
</comment>
<feature type="compositionally biased region" description="Basic and acidic residues" evidence="1">
    <location>
        <begin position="102"/>
        <end position="167"/>
    </location>
</feature>
<evidence type="ECO:0000313" key="4">
    <source>
        <dbReference type="Proteomes" id="UP000663855"/>
    </source>
</evidence>
<evidence type="ECO:0000256" key="1">
    <source>
        <dbReference type="SAM" id="MobiDB-lite"/>
    </source>
</evidence>
<feature type="region of interest" description="Disordered" evidence="1">
    <location>
        <begin position="1"/>
        <end position="249"/>
    </location>
</feature>
<feature type="compositionally biased region" description="Basic and acidic residues" evidence="1">
    <location>
        <begin position="196"/>
        <end position="249"/>
    </location>
</feature>
<gene>
    <name evidence="3" type="ORF">BYL167_LOCUS17072</name>
    <name evidence="2" type="ORF">CJN711_LOCUS11175</name>
</gene>
<accession>A0A814V5B5</accession>
<dbReference type="Proteomes" id="UP000681967">
    <property type="component" value="Unassembled WGS sequence"/>
</dbReference>
<dbReference type="EMBL" id="CAJOBH010006671">
    <property type="protein sequence ID" value="CAF4062962.1"/>
    <property type="molecule type" value="Genomic_DNA"/>
</dbReference>
<name>A0A814V5B5_9BILA</name>
<dbReference type="Proteomes" id="UP000663855">
    <property type="component" value="Unassembled WGS sequence"/>
</dbReference>
<protein>
    <submittedName>
        <fullName evidence="2">Uncharacterized protein</fullName>
    </submittedName>
</protein>
<reference evidence="2" key="1">
    <citation type="submission" date="2021-02" db="EMBL/GenBank/DDBJ databases">
        <authorList>
            <person name="Nowell W R."/>
        </authorList>
    </citation>
    <scope>NUCLEOTIDE SEQUENCE</scope>
</reference>
<feature type="compositionally biased region" description="Basic and acidic residues" evidence="1">
    <location>
        <begin position="62"/>
        <end position="86"/>
    </location>
</feature>